<accession>A0A1F6Y3N9</accession>
<reference evidence="2 3" key="1">
    <citation type="journal article" date="2016" name="Nat. Commun.">
        <title>Thousands of microbial genomes shed light on interconnected biogeochemical processes in an aquifer system.</title>
        <authorList>
            <person name="Anantharaman K."/>
            <person name="Brown C.T."/>
            <person name="Hug L.A."/>
            <person name="Sharon I."/>
            <person name="Castelle C.J."/>
            <person name="Probst A.J."/>
            <person name="Thomas B.C."/>
            <person name="Singh A."/>
            <person name="Wilkins M.J."/>
            <person name="Karaoz U."/>
            <person name="Brodie E.L."/>
            <person name="Williams K.H."/>
            <person name="Hubbard S.S."/>
            <person name="Banfield J.F."/>
        </authorList>
    </citation>
    <scope>NUCLEOTIDE SEQUENCE [LARGE SCALE GENOMIC DNA]</scope>
</reference>
<dbReference type="EMBL" id="MFVU01000032">
    <property type="protein sequence ID" value="OGJ00945.1"/>
    <property type="molecule type" value="Genomic_DNA"/>
</dbReference>
<protein>
    <submittedName>
        <fullName evidence="2">Uncharacterized protein</fullName>
    </submittedName>
</protein>
<name>A0A1F6Y3N9_9BACT</name>
<evidence type="ECO:0000313" key="2">
    <source>
        <dbReference type="EMBL" id="OGJ00945.1"/>
    </source>
</evidence>
<evidence type="ECO:0000313" key="3">
    <source>
        <dbReference type="Proteomes" id="UP000178645"/>
    </source>
</evidence>
<sequence length="199" mass="23107">MNQFNQPPDRKSEVKWGATESQRRLDRRLRNVDERFRKLYFVPSYTIIKTIDALRLSLDEVGLRELAEEWERAIQRFEEANKIGGLEFVKYIAGELDAGRLPDSDKAVKAAIKTFREKQEAERSKAEQQEAGAKFAREEPIRRANEVETLRNRAAGANIPFPSKGPILQQINRINMNAKLRDYRKAVHDIEKAIEKLEQ</sequence>
<gene>
    <name evidence="2" type="ORF">A3G53_02765</name>
</gene>
<proteinExistence type="predicted"/>
<feature type="compositionally biased region" description="Basic and acidic residues" evidence="1">
    <location>
        <begin position="119"/>
        <end position="128"/>
    </location>
</feature>
<comment type="caution">
    <text evidence="2">The sequence shown here is derived from an EMBL/GenBank/DDBJ whole genome shotgun (WGS) entry which is preliminary data.</text>
</comment>
<dbReference type="AlphaFoldDB" id="A0A1F6Y3N9"/>
<evidence type="ECO:0000256" key="1">
    <source>
        <dbReference type="SAM" id="MobiDB-lite"/>
    </source>
</evidence>
<dbReference type="Proteomes" id="UP000178645">
    <property type="component" value="Unassembled WGS sequence"/>
</dbReference>
<feature type="region of interest" description="Disordered" evidence="1">
    <location>
        <begin position="119"/>
        <end position="138"/>
    </location>
</feature>
<organism evidence="2 3">
    <name type="scientific">Candidatus Nomurabacteria bacterium RIFCSPLOWO2_12_FULL_44_11</name>
    <dbReference type="NCBI Taxonomy" id="1801796"/>
    <lineage>
        <taxon>Bacteria</taxon>
        <taxon>Candidatus Nomuraibacteriota</taxon>
    </lineage>
</organism>